<evidence type="ECO:0000256" key="8">
    <source>
        <dbReference type="ARBA" id="ARBA00022723"/>
    </source>
</evidence>
<keyword evidence="20" id="KW-1133">Transmembrane helix</keyword>
<name>A0A5C6C9M5_9BACT</name>
<dbReference type="Gene3D" id="3.10.520.10">
    <property type="entry name" value="ApbE-like domains"/>
    <property type="match status" value="1"/>
</dbReference>
<dbReference type="GO" id="GO:0046872">
    <property type="term" value="F:metal ion binding"/>
    <property type="evidence" value="ECO:0007669"/>
    <property type="project" value="UniProtKB-UniRule"/>
</dbReference>
<dbReference type="GO" id="GO:0016740">
    <property type="term" value="F:transferase activity"/>
    <property type="evidence" value="ECO:0007669"/>
    <property type="project" value="UniProtKB-UniRule"/>
</dbReference>
<comment type="cofactor">
    <cofactor evidence="19">
        <name>Mg(2+)</name>
        <dbReference type="ChEBI" id="CHEBI:18420"/>
    </cofactor>
    <cofactor evidence="19">
        <name>Mn(2+)</name>
        <dbReference type="ChEBI" id="CHEBI:29035"/>
    </cofactor>
    <text evidence="19">Magnesium. Can also use manganese.</text>
</comment>
<feature type="binding site" evidence="19">
    <location>
        <position position="195"/>
    </location>
    <ligand>
        <name>Mg(2+)</name>
        <dbReference type="ChEBI" id="CHEBI:18420"/>
    </ligand>
</feature>
<keyword evidence="20" id="KW-0812">Transmembrane</keyword>
<keyword evidence="10 18" id="KW-0274">FAD</keyword>
<evidence type="ECO:0000256" key="5">
    <source>
        <dbReference type="ARBA" id="ARBA00022519"/>
    </source>
</evidence>
<comment type="similarity">
    <text evidence="1 18">Belongs to the ApbE family.</text>
</comment>
<evidence type="ECO:0000256" key="18">
    <source>
        <dbReference type="PIRNR" id="PIRNR006268"/>
    </source>
</evidence>
<evidence type="ECO:0000256" key="17">
    <source>
        <dbReference type="ARBA" id="ARBA00060485"/>
    </source>
</evidence>
<gene>
    <name evidence="21" type="primary">apbE_3</name>
    <name evidence="21" type="ORF">Pla144_47780</name>
</gene>
<evidence type="ECO:0000256" key="10">
    <source>
        <dbReference type="ARBA" id="ARBA00022827"/>
    </source>
</evidence>
<evidence type="ECO:0000256" key="15">
    <source>
        <dbReference type="ARBA" id="ARBA00031306"/>
    </source>
</evidence>
<keyword evidence="9" id="KW-0732">Signal</keyword>
<dbReference type="PANTHER" id="PTHR30040:SF2">
    <property type="entry name" value="FAD:PROTEIN FMN TRANSFERASE"/>
    <property type="match status" value="1"/>
</dbReference>
<dbReference type="InterPro" id="IPR024932">
    <property type="entry name" value="ApbE"/>
</dbReference>
<evidence type="ECO:0000256" key="13">
    <source>
        <dbReference type="ARBA" id="ARBA00023139"/>
    </source>
</evidence>
<evidence type="ECO:0000256" key="6">
    <source>
        <dbReference type="ARBA" id="ARBA00022630"/>
    </source>
</evidence>
<evidence type="ECO:0000256" key="19">
    <source>
        <dbReference type="PIRSR" id="PIRSR006268-2"/>
    </source>
</evidence>
<evidence type="ECO:0000256" key="20">
    <source>
        <dbReference type="SAM" id="Phobius"/>
    </source>
</evidence>
<keyword evidence="8 18" id="KW-0479">Metal-binding</keyword>
<evidence type="ECO:0000256" key="2">
    <source>
        <dbReference type="ARBA" id="ARBA00011955"/>
    </source>
</evidence>
<keyword evidence="14 21" id="KW-0449">Lipoprotein</keyword>
<dbReference type="EC" id="2.7.1.180" evidence="2 18"/>
<keyword evidence="11 18" id="KW-0460">Magnesium</keyword>
<dbReference type="SUPFAM" id="SSF143631">
    <property type="entry name" value="ApbE-like"/>
    <property type="match status" value="1"/>
</dbReference>
<proteinExistence type="inferred from homology"/>
<evidence type="ECO:0000313" key="22">
    <source>
        <dbReference type="Proteomes" id="UP000318437"/>
    </source>
</evidence>
<evidence type="ECO:0000256" key="9">
    <source>
        <dbReference type="ARBA" id="ARBA00022729"/>
    </source>
</evidence>
<comment type="catalytic activity">
    <reaction evidence="16 18">
        <text>L-threonyl-[protein] + FAD = FMN-L-threonyl-[protein] + AMP + H(+)</text>
        <dbReference type="Rhea" id="RHEA:36847"/>
        <dbReference type="Rhea" id="RHEA-COMP:11060"/>
        <dbReference type="Rhea" id="RHEA-COMP:11061"/>
        <dbReference type="ChEBI" id="CHEBI:15378"/>
        <dbReference type="ChEBI" id="CHEBI:30013"/>
        <dbReference type="ChEBI" id="CHEBI:57692"/>
        <dbReference type="ChEBI" id="CHEBI:74257"/>
        <dbReference type="ChEBI" id="CHEBI:456215"/>
        <dbReference type="EC" id="2.7.1.180"/>
    </reaction>
</comment>
<dbReference type="PIRSF" id="PIRSF006268">
    <property type="entry name" value="ApbE"/>
    <property type="match status" value="1"/>
</dbReference>
<keyword evidence="5" id="KW-0997">Cell inner membrane</keyword>
<evidence type="ECO:0000256" key="14">
    <source>
        <dbReference type="ARBA" id="ARBA00023288"/>
    </source>
</evidence>
<keyword evidence="4" id="KW-1003">Cell membrane</keyword>
<dbReference type="FunFam" id="3.10.520.10:FF:000001">
    <property type="entry name" value="FAD:protein FMN transferase"/>
    <property type="match status" value="1"/>
</dbReference>
<evidence type="ECO:0000256" key="7">
    <source>
        <dbReference type="ARBA" id="ARBA00022679"/>
    </source>
</evidence>
<feature type="transmembrane region" description="Helical" evidence="20">
    <location>
        <begin position="17"/>
        <end position="39"/>
    </location>
</feature>
<keyword evidence="13" id="KW-0564">Palmitate</keyword>
<evidence type="ECO:0000313" key="21">
    <source>
        <dbReference type="EMBL" id="TWU20878.1"/>
    </source>
</evidence>
<evidence type="ECO:0000256" key="1">
    <source>
        <dbReference type="ARBA" id="ARBA00008282"/>
    </source>
</evidence>
<organism evidence="21 22">
    <name type="scientific">Bythopirellula polymerisocia</name>
    <dbReference type="NCBI Taxonomy" id="2528003"/>
    <lineage>
        <taxon>Bacteria</taxon>
        <taxon>Pseudomonadati</taxon>
        <taxon>Planctomycetota</taxon>
        <taxon>Planctomycetia</taxon>
        <taxon>Pirellulales</taxon>
        <taxon>Lacipirellulaceae</taxon>
        <taxon>Bythopirellula</taxon>
    </lineage>
</organism>
<dbReference type="PANTHER" id="PTHR30040">
    <property type="entry name" value="THIAMINE BIOSYNTHESIS LIPOPROTEIN APBE"/>
    <property type="match status" value="1"/>
</dbReference>
<dbReference type="Proteomes" id="UP000318437">
    <property type="component" value="Unassembled WGS sequence"/>
</dbReference>
<protein>
    <recommendedName>
        <fullName evidence="3 18">FAD:protein FMN transferase</fullName>
        <ecNumber evidence="2 18">2.7.1.180</ecNumber>
    </recommendedName>
    <alternativeName>
        <fullName evidence="15 18">Flavin transferase</fullName>
    </alternativeName>
</protein>
<dbReference type="AlphaFoldDB" id="A0A5C6C9M5"/>
<dbReference type="GO" id="GO:0005886">
    <property type="term" value="C:plasma membrane"/>
    <property type="evidence" value="ECO:0007669"/>
    <property type="project" value="UniProtKB-SubCell"/>
</dbReference>
<dbReference type="Pfam" id="PF02424">
    <property type="entry name" value="ApbE"/>
    <property type="match status" value="1"/>
</dbReference>
<evidence type="ECO:0000256" key="16">
    <source>
        <dbReference type="ARBA" id="ARBA00048540"/>
    </source>
</evidence>
<keyword evidence="12 20" id="KW-0472">Membrane</keyword>
<keyword evidence="6 18" id="KW-0285">Flavoprotein</keyword>
<evidence type="ECO:0000256" key="3">
    <source>
        <dbReference type="ARBA" id="ARBA00016337"/>
    </source>
</evidence>
<evidence type="ECO:0000256" key="4">
    <source>
        <dbReference type="ARBA" id="ARBA00022475"/>
    </source>
</evidence>
<feature type="binding site" evidence="19">
    <location>
        <position position="309"/>
    </location>
    <ligand>
        <name>Mg(2+)</name>
        <dbReference type="ChEBI" id="CHEBI:18420"/>
    </ligand>
</feature>
<feature type="binding site" evidence="19">
    <location>
        <position position="313"/>
    </location>
    <ligand>
        <name>Mg(2+)</name>
        <dbReference type="ChEBI" id="CHEBI:18420"/>
    </ligand>
</feature>
<reference evidence="21 22" key="1">
    <citation type="submission" date="2019-02" db="EMBL/GenBank/DDBJ databases">
        <title>Deep-cultivation of Planctomycetes and their phenomic and genomic characterization uncovers novel biology.</title>
        <authorList>
            <person name="Wiegand S."/>
            <person name="Jogler M."/>
            <person name="Boedeker C."/>
            <person name="Pinto D."/>
            <person name="Vollmers J."/>
            <person name="Rivas-Marin E."/>
            <person name="Kohn T."/>
            <person name="Peeters S.H."/>
            <person name="Heuer A."/>
            <person name="Rast P."/>
            <person name="Oberbeckmann S."/>
            <person name="Bunk B."/>
            <person name="Jeske O."/>
            <person name="Meyerdierks A."/>
            <person name="Storesund J.E."/>
            <person name="Kallscheuer N."/>
            <person name="Luecker S."/>
            <person name="Lage O.M."/>
            <person name="Pohl T."/>
            <person name="Merkel B.J."/>
            <person name="Hornburger P."/>
            <person name="Mueller R.-W."/>
            <person name="Bruemmer F."/>
            <person name="Labrenz M."/>
            <person name="Spormann A.M."/>
            <person name="Op Den Camp H."/>
            <person name="Overmann J."/>
            <person name="Amann R."/>
            <person name="Jetten M.S.M."/>
            <person name="Mascher T."/>
            <person name="Medema M.H."/>
            <person name="Devos D.P."/>
            <person name="Kaster A.-K."/>
            <person name="Ovreas L."/>
            <person name="Rohde M."/>
            <person name="Galperin M.Y."/>
            <person name="Jogler C."/>
        </authorList>
    </citation>
    <scope>NUCLEOTIDE SEQUENCE [LARGE SCALE GENOMIC DNA]</scope>
    <source>
        <strain evidence="21 22">Pla144</strain>
    </source>
</reference>
<keyword evidence="22" id="KW-1185">Reference proteome</keyword>
<accession>A0A5C6C9M5</accession>
<evidence type="ECO:0000256" key="11">
    <source>
        <dbReference type="ARBA" id="ARBA00022842"/>
    </source>
</evidence>
<keyword evidence="7 18" id="KW-0808">Transferase</keyword>
<evidence type="ECO:0000256" key="12">
    <source>
        <dbReference type="ARBA" id="ARBA00023136"/>
    </source>
</evidence>
<dbReference type="InterPro" id="IPR003374">
    <property type="entry name" value="ApbE-like_sf"/>
</dbReference>
<dbReference type="EMBL" id="SJPS01000012">
    <property type="protein sequence ID" value="TWU20878.1"/>
    <property type="molecule type" value="Genomic_DNA"/>
</dbReference>
<sequence>MTTSVGKPFIYPDDKGCLIVCGVLLFFLSVPTFISMWLAASAAGVKNFSGPTMGTRYSISVVLPSKDLDLNTLQKAVDNRLTAINRMMSTYDPESELSLFNQSDGDDWFSVSQETAEVVTYALQVAEDSRGAFDPTVGPAVNLWGFGPDGRRSKSPSDEEINATLKRIGYRHVEARLAPPALRKVIPGIYLDLSAVAKGYAVDAVTELLIEEGIGSSMVEIGGEVRTQGHKPGDIPWKIGIEQPDETGRTVREVLELEDSALATSGDYRNFFEQNGIRYSHTINPATGRPVQHQVATVSVVADTCMEADALATTLLVMGEESGYDWCEDHDVAALFLIRGKDDQIEERASSGFPHRIP</sequence>
<comment type="caution">
    <text evidence="21">The sequence shown here is derived from an EMBL/GenBank/DDBJ whole genome shotgun (WGS) entry which is preliminary data.</text>
</comment>
<comment type="subcellular location">
    <subcellularLocation>
        <location evidence="17">Cell inner membrane</location>
        <topology evidence="17">Lipid-anchor</topology>
        <orientation evidence="17">Periplasmic side</orientation>
    </subcellularLocation>
</comment>